<evidence type="ECO:0000313" key="8">
    <source>
        <dbReference type="Proteomes" id="UP000264693"/>
    </source>
</evidence>
<keyword evidence="4" id="KW-0143">Chaperone</keyword>
<dbReference type="SUPFAM" id="SSF141457">
    <property type="entry name" value="BH3618-like"/>
    <property type="match status" value="1"/>
</dbReference>
<dbReference type="PANTHER" id="PTHR39190:SF1">
    <property type="entry name" value="FLAGELLAR ASSEMBLY FACTOR FLIW"/>
    <property type="match status" value="1"/>
</dbReference>
<keyword evidence="5" id="KW-0969">Cilium</keyword>
<gene>
    <name evidence="5" type="ORF">AMRN_1632</name>
    <name evidence="6" type="ORF">CPH92_07990</name>
</gene>
<protein>
    <submittedName>
        <fullName evidence="5">Putative flagellin level sensor protein FliW</fullName>
    </submittedName>
</protein>
<dbReference type="Proteomes" id="UP000264693">
    <property type="component" value="Chromosome"/>
</dbReference>
<reference evidence="5 8" key="3">
    <citation type="submission" date="2018-08" db="EMBL/GenBank/DDBJ databases">
        <title>Complete genome of the Arcobacter marinus type strain JCM 15502.</title>
        <authorList>
            <person name="Miller W.G."/>
            <person name="Yee E."/>
            <person name="Huynh S."/>
            <person name="Parker C.T."/>
        </authorList>
    </citation>
    <scope>NUCLEOTIDE SEQUENCE [LARGE SCALE GENOMIC DNA]</scope>
    <source>
        <strain evidence="5 8">JCM 15502</strain>
    </source>
</reference>
<dbReference type="Pfam" id="PF02623">
    <property type="entry name" value="FliW"/>
    <property type="match status" value="1"/>
</dbReference>
<dbReference type="GO" id="GO:0006417">
    <property type="term" value="P:regulation of translation"/>
    <property type="evidence" value="ECO:0007669"/>
    <property type="project" value="UniProtKB-KW"/>
</dbReference>
<accession>A0A347TL86</accession>
<dbReference type="Gene3D" id="2.30.290.10">
    <property type="entry name" value="BH3618-like"/>
    <property type="match status" value="1"/>
</dbReference>
<dbReference type="GO" id="GO:0044780">
    <property type="term" value="P:bacterial-type flagellum assembly"/>
    <property type="evidence" value="ECO:0007669"/>
    <property type="project" value="InterPro"/>
</dbReference>
<dbReference type="Proteomes" id="UP000224740">
    <property type="component" value="Unassembled WGS sequence"/>
</dbReference>
<keyword evidence="7" id="KW-1185">Reference proteome</keyword>
<dbReference type="KEGG" id="amar:AMRN_1632"/>
<keyword evidence="2" id="KW-1005">Bacterial flagellum biogenesis</keyword>
<keyword evidence="5" id="KW-0966">Cell projection</keyword>
<dbReference type="EMBL" id="NXAO01000033">
    <property type="protein sequence ID" value="PHO15232.1"/>
    <property type="molecule type" value="Genomic_DNA"/>
</dbReference>
<evidence type="ECO:0000256" key="4">
    <source>
        <dbReference type="ARBA" id="ARBA00023186"/>
    </source>
</evidence>
<dbReference type="AlphaFoldDB" id="A0A347TL86"/>
<sequence length="124" mass="14086">MEYDVVVSIDGFEDEKGFVLEKVDDFFSIIKGVETEATLRLMSFGALKSLNFELPDEFKQKLEITAIEEISIYYIFVLQTQNNDNGLNTFAPIITNDKTKKMGQIHLDLKELGLDGLNDLIPSF</sequence>
<evidence type="ECO:0000256" key="1">
    <source>
        <dbReference type="ARBA" id="ARBA00022490"/>
    </source>
</evidence>
<dbReference type="InterPro" id="IPR024046">
    <property type="entry name" value="Flagellar_assmbl_FliW_dom_sf"/>
</dbReference>
<dbReference type="EMBL" id="CP032101">
    <property type="protein sequence ID" value="AXX87364.1"/>
    <property type="molecule type" value="Genomic_DNA"/>
</dbReference>
<proteinExistence type="predicted"/>
<reference evidence="6" key="2">
    <citation type="submission" date="2017-09" db="EMBL/GenBank/DDBJ databases">
        <authorList>
            <person name="Perez-Cataluna A."/>
            <person name="Figueras M.J."/>
            <person name="Salas-Masso N."/>
        </authorList>
    </citation>
    <scope>NUCLEOTIDE SEQUENCE</scope>
    <source>
        <strain evidence="6">CECT 7727</strain>
    </source>
</reference>
<dbReference type="PANTHER" id="PTHR39190">
    <property type="entry name" value="FLAGELLAR ASSEMBLY FACTOR FLIW"/>
    <property type="match status" value="1"/>
</dbReference>
<organism evidence="5 8">
    <name type="scientific">Malaciobacter marinus</name>
    <dbReference type="NCBI Taxonomy" id="505249"/>
    <lineage>
        <taxon>Bacteria</taxon>
        <taxon>Pseudomonadati</taxon>
        <taxon>Campylobacterota</taxon>
        <taxon>Epsilonproteobacteria</taxon>
        <taxon>Campylobacterales</taxon>
        <taxon>Arcobacteraceae</taxon>
        <taxon>Malaciobacter</taxon>
    </lineage>
</organism>
<keyword evidence="1" id="KW-0963">Cytoplasm</keyword>
<keyword evidence="5" id="KW-0282">Flagellum</keyword>
<dbReference type="RefSeq" id="WP_099311209.1">
    <property type="nucleotide sequence ID" value="NZ_CP032101.1"/>
</dbReference>
<evidence type="ECO:0000313" key="7">
    <source>
        <dbReference type="Proteomes" id="UP000224740"/>
    </source>
</evidence>
<evidence type="ECO:0000256" key="3">
    <source>
        <dbReference type="ARBA" id="ARBA00022845"/>
    </source>
</evidence>
<evidence type="ECO:0000313" key="5">
    <source>
        <dbReference type="EMBL" id="AXX87364.1"/>
    </source>
</evidence>
<keyword evidence="3" id="KW-0810">Translation regulation</keyword>
<evidence type="ECO:0000256" key="2">
    <source>
        <dbReference type="ARBA" id="ARBA00022795"/>
    </source>
</evidence>
<name>A0A347TL86_9BACT</name>
<evidence type="ECO:0000313" key="6">
    <source>
        <dbReference type="EMBL" id="PHO15232.1"/>
    </source>
</evidence>
<reference evidence="7" key="1">
    <citation type="submission" date="2017-09" db="EMBL/GenBank/DDBJ databases">
        <title>Arcobacter canalis sp. nov., a new species isolated from a water canal contaminated with urban sewage.</title>
        <authorList>
            <person name="Perez-Cataluna A."/>
            <person name="Salas-Masso N."/>
            <person name="Figueras M.J."/>
        </authorList>
    </citation>
    <scope>NUCLEOTIDE SEQUENCE [LARGE SCALE GENOMIC DNA]</scope>
    <source>
        <strain evidence="7">CECT 7727</strain>
    </source>
</reference>
<dbReference type="InterPro" id="IPR003775">
    <property type="entry name" value="Flagellar_assembly_factor_FliW"/>
</dbReference>